<evidence type="ECO:0000313" key="1">
    <source>
        <dbReference type="EMBL" id="GAF86709.1"/>
    </source>
</evidence>
<accession>X0T0E5</accession>
<dbReference type="AlphaFoldDB" id="X0T0E5"/>
<sequence length="204" mass="21193">MSNGNFNTINVKQLNFTGDHILKNGQPTMLAILDASGVGHHKRLCVDNLAVGKGDNDCIDLNYVLDVSGASKLNGPISDLNGTFGANGQVITSTDGGWTWQAIPTGPTPAPSNWTTGNNDTSTETIYRPNSGAVLARVGIGNFSGQNTLNGQAKATLDVDSGTSTKSMRSSFKLGTISPNGVFQNAPFSAMMGDGNSLNGIDTN</sequence>
<organism evidence="1">
    <name type="scientific">marine sediment metagenome</name>
    <dbReference type="NCBI Taxonomy" id="412755"/>
    <lineage>
        <taxon>unclassified sequences</taxon>
        <taxon>metagenomes</taxon>
        <taxon>ecological metagenomes</taxon>
    </lineage>
</organism>
<name>X0T0E5_9ZZZZ</name>
<reference evidence="1" key="1">
    <citation type="journal article" date="2014" name="Front. Microbiol.">
        <title>High frequency of phylogenetically diverse reductive dehalogenase-homologous genes in deep subseafloor sedimentary metagenomes.</title>
        <authorList>
            <person name="Kawai M."/>
            <person name="Futagami T."/>
            <person name="Toyoda A."/>
            <person name="Takaki Y."/>
            <person name="Nishi S."/>
            <person name="Hori S."/>
            <person name="Arai W."/>
            <person name="Tsubouchi T."/>
            <person name="Morono Y."/>
            <person name="Uchiyama I."/>
            <person name="Ito T."/>
            <person name="Fujiyama A."/>
            <person name="Inagaki F."/>
            <person name="Takami H."/>
        </authorList>
    </citation>
    <scope>NUCLEOTIDE SEQUENCE</scope>
    <source>
        <strain evidence="1">Expedition CK06-06</strain>
    </source>
</reference>
<dbReference type="EMBL" id="BARS01017681">
    <property type="protein sequence ID" value="GAF86709.1"/>
    <property type="molecule type" value="Genomic_DNA"/>
</dbReference>
<proteinExistence type="predicted"/>
<protein>
    <submittedName>
        <fullName evidence="1">Uncharacterized protein</fullName>
    </submittedName>
</protein>
<feature type="non-terminal residue" evidence="1">
    <location>
        <position position="204"/>
    </location>
</feature>
<comment type="caution">
    <text evidence="1">The sequence shown here is derived from an EMBL/GenBank/DDBJ whole genome shotgun (WGS) entry which is preliminary data.</text>
</comment>
<gene>
    <name evidence="1" type="ORF">S01H1_28881</name>
</gene>